<proteinExistence type="predicted"/>
<feature type="binding site" evidence="2">
    <location>
        <position position="64"/>
    </location>
    <ligand>
        <name>substrate</name>
    </ligand>
</feature>
<dbReference type="PANTHER" id="PTHR48100">
    <property type="entry name" value="BROAD-SPECIFICITY PHOSPHATASE YOR283W-RELATED"/>
    <property type="match status" value="1"/>
</dbReference>
<dbReference type="Pfam" id="PF00300">
    <property type="entry name" value="His_Phos_1"/>
    <property type="match status" value="1"/>
</dbReference>
<dbReference type="InterPro" id="IPR050275">
    <property type="entry name" value="PGM_Phosphatase"/>
</dbReference>
<dbReference type="Gene3D" id="3.40.50.1240">
    <property type="entry name" value="Phosphoglycerate mutase-like"/>
    <property type="match status" value="1"/>
</dbReference>
<feature type="active site" description="Tele-phosphohistidine intermediate" evidence="1">
    <location>
        <position position="15"/>
    </location>
</feature>
<dbReference type="AlphaFoldDB" id="A0A059KMR6"/>
<dbReference type="InterPro" id="IPR001345">
    <property type="entry name" value="PG/BPGM_mutase_AS"/>
</dbReference>
<evidence type="ECO:0000313" key="3">
    <source>
        <dbReference type="EMBL" id="KDB52484.1"/>
    </source>
</evidence>
<evidence type="ECO:0000313" key="4">
    <source>
        <dbReference type="Proteomes" id="UP000026714"/>
    </source>
</evidence>
<dbReference type="GO" id="GO:0016791">
    <property type="term" value="F:phosphatase activity"/>
    <property type="evidence" value="ECO:0007669"/>
    <property type="project" value="TreeGrafter"/>
</dbReference>
<dbReference type="STRING" id="34103.SAMN05421778_11673"/>
<dbReference type="GO" id="GO:0005737">
    <property type="term" value="C:cytoplasm"/>
    <property type="evidence" value="ECO:0007669"/>
    <property type="project" value="TreeGrafter"/>
</dbReference>
<accession>A0A059KMR6</accession>
<protein>
    <recommendedName>
        <fullName evidence="5">Histidine phosphatase family protein</fullName>
    </recommendedName>
</protein>
<reference evidence="3 4" key="1">
    <citation type="journal article" date="2014" name="FEMS Microbiol. Ecol.">
        <title>Sphaerotilus natans encrusted with nanoball-shaped Fe(III) oxide minerals formed by nitrate-reducing mixotrophic Fe(II) oxidation.</title>
        <authorList>
            <person name="Park S."/>
            <person name="Kim D.H."/>
            <person name="Lee J.H."/>
            <person name="Hur H.G."/>
        </authorList>
    </citation>
    <scope>NUCLEOTIDE SEQUENCE [LARGE SCALE GENOMIC DNA]</scope>
    <source>
        <strain evidence="3 4">DSM 6575</strain>
    </source>
</reference>
<dbReference type="SMART" id="SM00855">
    <property type="entry name" value="PGAM"/>
    <property type="match status" value="1"/>
</dbReference>
<evidence type="ECO:0000256" key="1">
    <source>
        <dbReference type="PIRSR" id="PIRSR613078-1"/>
    </source>
</evidence>
<dbReference type="PANTHER" id="PTHR48100:SF62">
    <property type="entry name" value="GLUCOSYL-3-PHOSPHOGLYCERATE PHOSPHATASE"/>
    <property type="match status" value="1"/>
</dbReference>
<feature type="binding site" evidence="2">
    <location>
        <begin position="14"/>
        <end position="21"/>
    </location>
    <ligand>
        <name>substrate</name>
    </ligand>
</feature>
<dbReference type="RefSeq" id="WP_051631851.1">
    <property type="nucleotide sequence ID" value="NZ_AZRA01000049.1"/>
</dbReference>
<sequence length="234" mass="25404">MIHRTPPTLLTLVRHGETDSNRVHRFQGQLDVPLNATGLLQAERLAERLADEPFDQVVSSDLLRVRQTAAPLLARRAARPEVDPVWREQGFGLFEGLTAEEVIARHPALWQQWLRQDADFALPGGESVRAFSARVNGALDALAARHAGARVLVVTHGGVLDMLWRRVSGQPLSSARACAIPNAGLNRLRWQAGVLSIDAWGETDHLAGLPAQPSTVSLSVRYAAAPVPSTPPTP</sequence>
<dbReference type="PROSITE" id="PS00175">
    <property type="entry name" value="PG_MUTASE"/>
    <property type="match status" value="1"/>
</dbReference>
<dbReference type="InterPro" id="IPR013078">
    <property type="entry name" value="His_Pase_superF_clade-1"/>
</dbReference>
<dbReference type="EMBL" id="AZRA01000049">
    <property type="protein sequence ID" value="KDB52484.1"/>
    <property type="molecule type" value="Genomic_DNA"/>
</dbReference>
<dbReference type="CDD" id="cd07067">
    <property type="entry name" value="HP_PGM_like"/>
    <property type="match status" value="1"/>
</dbReference>
<comment type="caution">
    <text evidence="3">The sequence shown here is derived from an EMBL/GenBank/DDBJ whole genome shotgun (WGS) entry which is preliminary data.</text>
</comment>
<name>A0A059KMR6_9BURK</name>
<dbReference type="SUPFAM" id="SSF53254">
    <property type="entry name" value="Phosphoglycerate mutase-like"/>
    <property type="match status" value="1"/>
</dbReference>
<dbReference type="eggNOG" id="COG0406">
    <property type="taxonomic scope" value="Bacteria"/>
</dbReference>
<organism evidence="3 4">
    <name type="scientific">Sphaerotilus natans subsp. natans DSM 6575</name>
    <dbReference type="NCBI Taxonomy" id="1286631"/>
    <lineage>
        <taxon>Bacteria</taxon>
        <taxon>Pseudomonadati</taxon>
        <taxon>Pseudomonadota</taxon>
        <taxon>Betaproteobacteria</taxon>
        <taxon>Burkholderiales</taxon>
        <taxon>Sphaerotilaceae</taxon>
        <taxon>Sphaerotilus</taxon>
    </lineage>
</organism>
<gene>
    <name evidence="3" type="ORF">X805_19350</name>
</gene>
<evidence type="ECO:0008006" key="5">
    <source>
        <dbReference type="Google" id="ProtNLM"/>
    </source>
</evidence>
<dbReference type="InterPro" id="IPR029033">
    <property type="entry name" value="His_PPase_superfam"/>
</dbReference>
<keyword evidence="4" id="KW-1185">Reference proteome</keyword>
<dbReference type="Proteomes" id="UP000026714">
    <property type="component" value="Unassembled WGS sequence"/>
</dbReference>
<feature type="active site" description="Proton donor/acceptor" evidence="1">
    <location>
        <position position="88"/>
    </location>
</feature>
<evidence type="ECO:0000256" key="2">
    <source>
        <dbReference type="PIRSR" id="PIRSR613078-2"/>
    </source>
</evidence>